<dbReference type="PANTHER" id="PTHR43108">
    <property type="entry name" value="N-ACETYLGLUCOSAMINE-6-SULFATASE FAMILY MEMBER"/>
    <property type="match status" value="1"/>
</dbReference>
<keyword evidence="3" id="KW-1185">Reference proteome</keyword>
<dbReference type="EMBL" id="OV121136">
    <property type="protein sequence ID" value="CAH0556459.1"/>
    <property type="molecule type" value="Genomic_DNA"/>
</dbReference>
<gene>
    <name evidence="2" type="ORF">MELIAE_LOCUS7396</name>
</gene>
<comment type="similarity">
    <text evidence="1">Belongs to the sulfatase family.</text>
</comment>
<protein>
    <submittedName>
        <fullName evidence="2">Uncharacterized protein</fullName>
    </submittedName>
</protein>
<organism evidence="2 3">
    <name type="scientific">Brassicogethes aeneus</name>
    <name type="common">Rape pollen beetle</name>
    <name type="synonym">Meligethes aeneus</name>
    <dbReference type="NCBI Taxonomy" id="1431903"/>
    <lineage>
        <taxon>Eukaryota</taxon>
        <taxon>Metazoa</taxon>
        <taxon>Ecdysozoa</taxon>
        <taxon>Arthropoda</taxon>
        <taxon>Hexapoda</taxon>
        <taxon>Insecta</taxon>
        <taxon>Pterygota</taxon>
        <taxon>Neoptera</taxon>
        <taxon>Endopterygota</taxon>
        <taxon>Coleoptera</taxon>
        <taxon>Polyphaga</taxon>
        <taxon>Cucujiformia</taxon>
        <taxon>Nitidulidae</taxon>
        <taxon>Meligethinae</taxon>
        <taxon>Brassicogethes</taxon>
    </lineage>
</organism>
<reference evidence="2" key="1">
    <citation type="submission" date="2021-12" db="EMBL/GenBank/DDBJ databases">
        <authorList>
            <person name="King R."/>
        </authorList>
    </citation>
    <scope>NUCLEOTIDE SEQUENCE</scope>
</reference>
<evidence type="ECO:0000313" key="2">
    <source>
        <dbReference type="EMBL" id="CAH0556459.1"/>
    </source>
</evidence>
<dbReference type="OrthoDB" id="96314at2759"/>
<dbReference type="PANTHER" id="PTHR43108:SF16">
    <property type="entry name" value="EXTRACELLULAR SULFATASE SULF-1 HOMOLOG"/>
    <property type="match status" value="1"/>
</dbReference>
<name>A0A9P0B5Z9_BRAAE</name>
<accession>A0A9P0B5Z9</accession>
<dbReference type="GO" id="GO:0005539">
    <property type="term" value="F:glycosaminoglycan binding"/>
    <property type="evidence" value="ECO:0007669"/>
    <property type="project" value="TreeGrafter"/>
</dbReference>
<sequence>MRNKNQMEKDCGSERMNCFHHDNDHWKTAPLWTSGPFCFCMNANNNTYSCVRTINATHNFLYCEFTTDPFELFNQIDQLKPDELSFLHDQLKQLIACKGRSCKLNQHQQVIKPRLSNIPMPNIQQQKYKNKKSIEDLNGLGIGGRHGNIRLAKIDMKGRGKNTTIITKTQEVLRGVGFRKRRKT</sequence>
<dbReference type="AlphaFoldDB" id="A0A9P0B5Z9"/>
<dbReference type="GO" id="GO:0008449">
    <property type="term" value="F:N-acetylglucosamine-6-sulfatase activity"/>
    <property type="evidence" value="ECO:0007669"/>
    <property type="project" value="TreeGrafter"/>
</dbReference>
<proteinExistence type="inferred from homology"/>
<evidence type="ECO:0000313" key="3">
    <source>
        <dbReference type="Proteomes" id="UP001154078"/>
    </source>
</evidence>
<dbReference type="Proteomes" id="UP001154078">
    <property type="component" value="Chromosome 5"/>
</dbReference>
<evidence type="ECO:0000256" key="1">
    <source>
        <dbReference type="ARBA" id="ARBA00008779"/>
    </source>
</evidence>